<keyword evidence="4 7" id="KW-0812">Transmembrane</keyword>
<dbReference type="AlphaFoldDB" id="A0A1L8STG6"/>
<reference evidence="9 10" key="1">
    <citation type="submission" date="2014-12" db="EMBL/GenBank/DDBJ databases">
        <title>Draft genome sequences of 29 type strains of Enterococci.</title>
        <authorList>
            <person name="Zhong Z."/>
            <person name="Sun Z."/>
            <person name="Liu W."/>
            <person name="Zhang W."/>
            <person name="Zhang H."/>
        </authorList>
    </citation>
    <scope>NUCLEOTIDE SEQUENCE [LARGE SCALE GENOMIC DNA]</scope>
    <source>
        <strain evidence="9 10">DSM 22802</strain>
    </source>
</reference>
<feature type="transmembrane region" description="Helical" evidence="7">
    <location>
        <begin position="78"/>
        <end position="98"/>
    </location>
</feature>
<feature type="transmembrane region" description="Helical" evidence="7">
    <location>
        <begin position="104"/>
        <end position="122"/>
    </location>
</feature>
<keyword evidence="3" id="KW-1003">Cell membrane</keyword>
<name>A0A1L8STG6_9ENTE</name>
<accession>A0A1L8STG6</accession>
<dbReference type="Proteomes" id="UP000183700">
    <property type="component" value="Unassembled WGS sequence"/>
</dbReference>
<protein>
    <recommendedName>
        <fullName evidence="8">MgtC/SapB/SrpB/YhiD N-terminal domain-containing protein</fullName>
    </recommendedName>
</protein>
<evidence type="ECO:0000313" key="10">
    <source>
        <dbReference type="Proteomes" id="UP000183700"/>
    </source>
</evidence>
<evidence type="ECO:0000256" key="1">
    <source>
        <dbReference type="ARBA" id="ARBA00004651"/>
    </source>
</evidence>
<evidence type="ECO:0000256" key="7">
    <source>
        <dbReference type="SAM" id="Phobius"/>
    </source>
</evidence>
<comment type="caution">
    <text evidence="9">The sequence shown here is derived from an EMBL/GenBank/DDBJ whole genome shotgun (WGS) entry which is preliminary data.</text>
</comment>
<evidence type="ECO:0000259" key="8">
    <source>
        <dbReference type="Pfam" id="PF02308"/>
    </source>
</evidence>
<dbReference type="PANTHER" id="PTHR33778">
    <property type="entry name" value="PROTEIN MGTC"/>
    <property type="match status" value="1"/>
</dbReference>
<dbReference type="STRING" id="319970.RV00_GL002595"/>
<feature type="transmembrane region" description="Helical" evidence="7">
    <location>
        <begin position="23"/>
        <end position="42"/>
    </location>
</feature>
<dbReference type="Pfam" id="PF02308">
    <property type="entry name" value="MgtC"/>
    <property type="match status" value="1"/>
</dbReference>
<evidence type="ECO:0000256" key="6">
    <source>
        <dbReference type="ARBA" id="ARBA00023136"/>
    </source>
</evidence>
<sequence length="227" mass="24884">MLLMSVLAGGLIGIERQWRKKLAGVRTMVLVSLGATIFVSLSSTFTADTSPTRIAAQVVSGIGFLAGGIILRDGFSVTGLNTAATLWCTAAVGVMIGAGSIKEGFLAAIVITFVNIVIRFISHRFDQIAEVYRPDTIDNVQNSFLIITGKISSEVSLRTETIAQLDRYYLSFYHFVCQDLAGDMVQLQVELEPASNMDLAMKEIIAHLSRNKEVLEVYQLTKEEETW</sequence>
<comment type="similarity">
    <text evidence="2">Belongs to the MgtC/SapB family.</text>
</comment>
<keyword evidence="5 7" id="KW-1133">Transmembrane helix</keyword>
<evidence type="ECO:0000256" key="2">
    <source>
        <dbReference type="ARBA" id="ARBA00009298"/>
    </source>
</evidence>
<dbReference type="PANTHER" id="PTHR33778:SF3">
    <property type="entry name" value="PROTEIN MGTC"/>
    <property type="match status" value="1"/>
</dbReference>
<proteinExistence type="inferred from homology"/>
<dbReference type="InterPro" id="IPR049177">
    <property type="entry name" value="MgtC_SapB_SrpB_YhiD_N"/>
</dbReference>
<dbReference type="PRINTS" id="PR01837">
    <property type="entry name" value="MGTCSAPBPROT"/>
</dbReference>
<dbReference type="GO" id="GO:0005886">
    <property type="term" value="C:plasma membrane"/>
    <property type="evidence" value="ECO:0007669"/>
    <property type="project" value="UniProtKB-SubCell"/>
</dbReference>
<keyword evidence="10" id="KW-1185">Reference proteome</keyword>
<evidence type="ECO:0000256" key="5">
    <source>
        <dbReference type="ARBA" id="ARBA00022989"/>
    </source>
</evidence>
<organism evidence="9 10">
    <name type="scientific">Enterococcus devriesei</name>
    <dbReference type="NCBI Taxonomy" id="319970"/>
    <lineage>
        <taxon>Bacteria</taxon>
        <taxon>Bacillati</taxon>
        <taxon>Bacillota</taxon>
        <taxon>Bacilli</taxon>
        <taxon>Lactobacillales</taxon>
        <taxon>Enterococcaceae</taxon>
        <taxon>Enterococcus</taxon>
    </lineage>
</organism>
<feature type="domain" description="MgtC/SapB/SrpB/YhiD N-terminal" evidence="8">
    <location>
        <begin position="2"/>
        <end position="122"/>
    </location>
</feature>
<gene>
    <name evidence="9" type="ORF">RV00_GL002595</name>
</gene>
<keyword evidence="6 7" id="KW-0472">Membrane</keyword>
<dbReference type="InterPro" id="IPR003416">
    <property type="entry name" value="MgtC/SapB/SrpB/YhiD_fam"/>
</dbReference>
<comment type="subcellular location">
    <subcellularLocation>
        <location evidence="1">Cell membrane</location>
        <topology evidence="1">Multi-pass membrane protein</topology>
    </subcellularLocation>
</comment>
<dbReference type="EMBL" id="JXKM01000006">
    <property type="protein sequence ID" value="OJG35410.1"/>
    <property type="molecule type" value="Genomic_DNA"/>
</dbReference>
<evidence type="ECO:0000256" key="3">
    <source>
        <dbReference type="ARBA" id="ARBA00022475"/>
    </source>
</evidence>
<evidence type="ECO:0000256" key="4">
    <source>
        <dbReference type="ARBA" id="ARBA00022692"/>
    </source>
</evidence>
<evidence type="ECO:0000313" key="9">
    <source>
        <dbReference type="EMBL" id="OJG35410.1"/>
    </source>
</evidence>
<feature type="transmembrane region" description="Helical" evidence="7">
    <location>
        <begin position="54"/>
        <end position="71"/>
    </location>
</feature>